<dbReference type="OrthoDB" id="282744at2"/>
<dbReference type="Gene3D" id="1.10.10.60">
    <property type="entry name" value="Homeodomain-like"/>
    <property type="match status" value="2"/>
</dbReference>
<dbReference type="InterPro" id="IPR011256">
    <property type="entry name" value="Reg_factor_effector_dom_sf"/>
</dbReference>
<keyword evidence="2" id="KW-0238">DNA-binding</keyword>
<dbReference type="InterPro" id="IPR018060">
    <property type="entry name" value="HTH_AraC"/>
</dbReference>
<evidence type="ECO:0000259" key="4">
    <source>
        <dbReference type="PROSITE" id="PS01124"/>
    </source>
</evidence>
<dbReference type="SUPFAM" id="SSF55136">
    <property type="entry name" value="Probable bacterial effector-binding domain"/>
    <property type="match status" value="1"/>
</dbReference>
<keyword evidence="6" id="KW-1185">Reference proteome</keyword>
<evidence type="ECO:0000256" key="3">
    <source>
        <dbReference type="ARBA" id="ARBA00023163"/>
    </source>
</evidence>
<accession>A0A1I9YP59</accession>
<sequence>MRAETNPAGKALWFIESHFAGDLTLDDIARCAWVSRFHLARAFEAATGLSVMRYLRARRLSVAAQRLADGAPDILALAIDAGYGSHEAFTRAFREQFGLTPDALRARGHLDNLSIVEPIKMDETLLTHLDPPRFEDGTPFLVAGLSERYTCETSKSIPSQWQRFGAWYGKVPGQVGQVAYGVSYNADELGNFDYLCGVEVGDFSALPPELSRVRIAAQRYAVFSHREHISGIRRTMNTIWNQWLPASGHVPADAPNFERYGEQFDPVTGMGGVEVWLPLKS</sequence>
<organism evidence="5 6">
    <name type="scientific">Paraburkholderia sprentiae WSM5005</name>
    <dbReference type="NCBI Taxonomy" id="754502"/>
    <lineage>
        <taxon>Bacteria</taxon>
        <taxon>Pseudomonadati</taxon>
        <taxon>Pseudomonadota</taxon>
        <taxon>Betaproteobacteria</taxon>
        <taxon>Burkholderiales</taxon>
        <taxon>Burkholderiaceae</taxon>
        <taxon>Paraburkholderia</taxon>
    </lineage>
</organism>
<evidence type="ECO:0000313" key="5">
    <source>
        <dbReference type="EMBL" id="APA88092.1"/>
    </source>
</evidence>
<dbReference type="AlphaFoldDB" id="A0A1I9YP59"/>
<dbReference type="PROSITE" id="PS01124">
    <property type="entry name" value="HTH_ARAC_FAMILY_2"/>
    <property type="match status" value="1"/>
</dbReference>
<dbReference type="InterPro" id="IPR029442">
    <property type="entry name" value="GyrI-like"/>
</dbReference>
<evidence type="ECO:0000313" key="6">
    <source>
        <dbReference type="Proteomes" id="UP000179860"/>
    </source>
</evidence>
<dbReference type="InterPro" id="IPR010499">
    <property type="entry name" value="AraC_E-bd"/>
</dbReference>
<gene>
    <name evidence="5" type="ORF">BJG93_22105</name>
</gene>
<dbReference type="InterPro" id="IPR009057">
    <property type="entry name" value="Homeodomain-like_sf"/>
</dbReference>
<dbReference type="SUPFAM" id="SSF46689">
    <property type="entry name" value="Homeodomain-like"/>
    <property type="match status" value="2"/>
</dbReference>
<dbReference type="Gene3D" id="3.20.80.10">
    <property type="entry name" value="Regulatory factor, effector binding domain"/>
    <property type="match status" value="1"/>
</dbReference>
<dbReference type="SMART" id="SM00342">
    <property type="entry name" value="HTH_ARAC"/>
    <property type="match status" value="1"/>
</dbReference>
<dbReference type="Pfam" id="PF06445">
    <property type="entry name" value="GyrI-like"/>
    <property type="match status" value="1"/>
</dbReference>
<keyword evidence="1" id="KW-0805">Transcription regulation</keyword>
<dbReference type="Pfam" id="PF12833">
    <property type="entry name" value="HTH_18"/>
    <property type="match status" value="1"/>
</dbReference>
<proteinExistence type="predicted"/>
<dbReference type="PANTHER" id="PTHR47504:SF5">
    <property type="entry name" value="RIGHT ORIGIN-BINDING PROTEIN"/>
    <property type="match status" value="1"/>
</dbReference>
<dbReference type="GO" id="GO:0043565">
    <property type="term" value="F:sequence-specific DNA binding"/>
    <property type="evidence" value="ECO:0007669"/>
    <property type="project" value="InterPro"/>
</dbReference>
<evidence type="ECO:0000256" key="2">
    <source>
        <dbReference type="ARBA" id="ARBA00023125"/>
    </source>
</evidence>
<keyword evidence="3" id="KW-0804">Transcription</keyword>
<evidence type="ECO:0000256" key="1">
    <source>
        <dbReference type="ARBA" id="ARBA00023015"/>
    </source>
</evidence>
<dbReference type="RefSeq" id="WP_027195556.1">
    <property type="nucleotide sequence ID" value="NZ_CP017562.2"/>
</dbReference>
<dbReference type="KEGG" id="pspw:BJG93_22105"/>
<dbReference type="InterPro" id="IPR018062">
    <property type="entry name" value="HTH_AraC-typ_CS"/>
</dbReference>
<reference evidence="5" key="2">
    <citation type="submission" date="2021-06" db="EMBL/GenBank/DDBJ databases">
        <authorList>
            <person name="Rogers T.H."/>
            <person name="Ramsay J.P."/>
            <person name="Wang P."/>
            <person name="Terpolilli J."/>
        </authorList>
    </citation>
    <scope>NUCLEOTIDE SEQUENCE</scope>
    <source>
        <strain evidence="5">WSM5005</strain>
    </source>
</reference>
<dbReference type="PROSITE" id="PS00041">
    <property type="entry name" value="HTH_ARAC_FAMILY_1"/>
    <property type="match status" value="1"/>
</dbReference>
<dbReference type="SMART" id="SM00871">
    <property type="entry name" value="AraC_E_bind"/>
    <property type="match status" value="1"/>
</dbReference>
<dbReference type="EMBL" id="CP017562">
    <property type="protein sequence ID" value="APA88092.1"/>
    <property type="molecule type" value="Genomic_DNA"/>
</dbReference>
<reference evidence="5" key="1">
    <citation type="submission" date="2016-09" db="EMBL/GenBank/DDBJ databases">
        <title>The Complete Genome of Burkholderia sprentiae wsm5005.</title>
        <authorList>
            <person name="De Meyer S."/>
            <person name="Wang P."/>
            <person name="Terpolilli J."/>
        </authorList>
    </citation>
    <scope>NUCLEOTIDE SEQUENCE [LARGE SCALE GENOMIC DNA]</scope>
    <source>
        <strain evidence="5">WSM5005</strain>
    </source>
</reference>
<feature type="domain" description="HTH araC/xylS-type" evidence="4">
    <location>
        <begin position="9"/>
        <end position="107"/>
    </location>
</feature>
<protein>
    <submittedName>
        <fullName evidence="5">AraC family transcriptional regulator</fullName>
    </submittedName>
</protein>
<dbReference type="InterPro" id="IPR050959">
    <property type="entry name" value="MarA-like"/>
</dbReference>
<name>A0A1I9YP59_9BURK</name>
<dbReference type="GO" id="GO:0003700">
    <property type="term" value="F:DNA-binding transcription factor activity"/>
    <property type="evidence" value="ECO:0007669"/>
    <property type="project" value="InterPro"/>
</dbReference>
<dbReference type="PANTHER" id="PTHR47504">
    <property type="entry name" value="RIGHT ORIGIN-BINDING PROTEIN"/>
    <property type="match status" value="1"/>
</dbReference>
<dbReference type="STRING" id="754502.BJG93_22105"/>
<dbReference type="Proteomes" id="UP000179860">
    <property type="component" value="Chromosome 2"/>
</dbReference>